<feature type="repeat" description="PPR" evidence="5">
    <location>
        <begin position="681"/>
        <end position="715"/>
    </location>
</feature>
<dbReference type="SUPFAM" id="SSF53756">
    <property type="entry name" value="UDP-Glycosyltransferase/glycogen phosphorylase"/>
    <property type="match status" value="1"/>
</dbReference>
<evidence type="ECO:0000313" key="6">
    <source>
        <dbReference type="EMBL" id="KAK9181705.1"/>
    </source>
</evidence>
<dbReference type="Pfam" id="PF01535">
    <property type="entry name" value="PPR"/>
    <property type="match status" value="3"/>
</dbReference>
<dbReference type="AlphaFoldDB" id="A0AAP0LT86"/>
<dbReference type="InterPro" id="IPR046960">
    <property type="entry name" value="PPR_At4g14850-like_plant"/>
</dbReference>
<feature type="repeat" description="PPR" evidence="5">
    <location>
        <begin position="751"/>
        <end position="781"/>
    </location>
</feature>
<proteinExistence type="inferred from homology"/>
<sequence length="1151" mass="129497">MDVLGDSHIHQKKGRRLILFPLPLQGHINPMLQLANILYSKGFAITIIHTNFNTPNTSNYPQFSFCSIEDSLSETEASTADLVALLSLLNVQCVVPFRNCLAKLLSNVEEEQKEPIACLITDATWYFTQAVAESLKLSRIVLRTNSVSSFLVFAAFPVLSQKGYFPIRDSQSEAPVPELPPLRVKDIPVVETCYRETLHRLVTEATNQMKVSSGCIWNSLQDLELASLTKFQQDFPIPMFPIGPFHKFFSASSSSLLAHDQTSISWLDKQTPKSVIYVSFGSIAAINETEFLEVAWGLANSKVPFLWVVRPGLVRGAEWIEPLPQGFLETLDGRGHMVKWAPQQEVLAHPATGGFWTHCGWNSTLESICEGVPMICQPCFGDQMVNARYVSDVWKVGLHLERKLERGEVERTIRRVMTEAEGQEIRGHIETRASACKHSLFQRLFNHYISKQLQCEARGTIRDWLAKLLSNLEEGTTANFTNSSQIIHCHETNPFPALLFMKLARSITRHLTTSSTTQKPKRVSTKPISLNSIKELHANLIRTHLHTDPSSISNVIKSYALSPSYLDKAHLVFNQLERPTLLVFNHMIQGLSQSDQPNEAIDMYNNMYHQRFAGDNLTFIFVFKACARVKDVFHGQKVHAHALKLGFGSYLFVSNALIHLYASCGRLGLARKLFDVMTTRDLVSWNSLICGYSQCKRFEEVLGLFNSMQEVNVKADAVTMVKVILACSNLGKWDIADSMVKYIEENNIEFDVYLGNTLIDVYGRRGLVDLAQEVFNQMLHKNIVSWNALITGYAKVGRLIEAQKLFDEMPRRDVISWTSLITGYSQANQFVEAVKLFREMMLAKVKPDEITLATVLSACAHIGSLDMGEAIHDYIKRHGTKCDLYLGNSLIDMYCKCGVVESALVVFHEMEKKDSVSWTSIISGLAVNGFADYAVGLFMQMLKEGVRPTHGSFVGILLACTHAGLIDEGLQYFESMEKVYGLTPEMKHYGCVVDLLSRSGNLEKAYEFMKEMPIAPDVVVWRILLSACKLHGNLVLAEIATSKLLELDPSNSGNYILLSNTYAGSDKWDDAKRIRELMVESDVYKPSGELANDKTLPYKFRGCELFFNYDEQENWPTARHCLIRSEDMSCSSSNNEAKYSNGMLSLKDTFA</sequence>
<dbReference type="NCBIfam" id="TIGR00756">
    <property type="entry name" value="PPR"/>
    <property type="match status" value="7"/>
</dbReference>
<dbReference type="PANTHER" id="PTHR47926">
    <property type="entry name" value="PENTATRICOPEPTIDE REPEAT-CONTAINING PROTEIN"/>
    <property type="match status" value="1"/>
</dbReference>
<dbReference type="GO" id="GO:0035251">
    <property type="term" value="F:UDP-glucosyltransferase activity"/>
    <property type="evidence" value="ECO:0007669"/>
    <property type="project" value="UniProtKB-ARBA"/>
</dbReference>
<dbReference type="InterPro" id="IPR002885">
    <property type="entry name" value="PPR_rpt"/>
</dbReference>
<dbReference type="Proteomes" id="UP001428341">
    <property type="component" value="Unassembled WGS sequence"/>
</dbReference>
<dbReference type="Pfam" id="PF13041">
    <property type="entry name" value="PPR_2"/>
    <property type="match status" value="3"/>
</dbReference>
<dbReference type="SUPFAM" id="SSF48452">
    <property type="entry name" value="TPR-like"/>
    <property type="match status" value="1"/>
</dbReference>
<comment type="similarity">
    <text evidence="1">Belongs to the UDP-glycosyltransferase family.</text>
</comment>
<comment type="caution">
    <text evidence="6">The sequence shown here is derived from an EMBL/GenBank/DDBJ whole genome shotgun (WGS) entry which is preliminary data.</text>
</comment>
<dbReference type="InterPro" id="IPR011990">
    <property type="entry name" value="TPR-like_helical_dom_sf"/>
</dbReference>
<dbReference type="Pfam" id="PF00201">
    <property type="entry name" value="UDPGT"/>
    <property type="match status" value="1"/>
</dbReference>
<dbReference type="Pfam" id="PF12854">
    <property type="entry name" value="PPR_1"/>
    <property type="match status" value="2"/>
</dbReference>
<feature type="repeat" description="PPR" evidence="5">
    <location>
        <begin position="914"/>
        <end position="948"/>
    </location>
</feature>
<keyword evidence="4" id="KW-0677">Repeat</keyword>
<dbReference type="FunFam" id="3.40.50.2000:FF:000120">
    <property type="entry name" value="UDP-glycosyltransferase 76C1"/>
    <property type="match status" value="1"/>
</dbReference>
<name>A0AAP0LT86_9ROSI</name>
<dbReference type="CDD" id="cd03784">
    <property type="entry name" value="GT1_Gtf-like"/>
    <property type="match status" value="1"/>
</dbReference>
<feature type="repeat" description="PPR" evidence="5">
    <location>
        <begin position="782"/>
        <end position="816"/>
    </location>
</feature>
<dbReference type="FunFam" id="3.40.50.2000:FF:000040">
    <property type="entry name" value="UDP-glycosyltransferase 76C1"/>
    <property type="match status" value="1"/>
</dbReference>
<protein>
    <submittedName>
        <fullName evidence="6">Uncharacterized protein</fullName>
    </submittedName>
</protein>
<evidence type="ECO:0000256" key="1">
    <source>
        <dbReference type="ARBA" id="ARBA00009995"/>
    </source>
</evidence>
<dbReference type="Gene3D" id="1.25.40.10">
    <property type="entry name" value="Tetratricopeptide repeat domain"/>
    <property type="match status" value="4"/>
</dbReference>
<dbReference type="GO" id="GO:0003723">
    <property type="term" value="F:RNA binding"/>
    <property type="evidence" value="ECO:0007669"/>
    <property type="project" value="InterPro"/>
</dbReference>
<accession>A0AAP0LT86</accession>
<dbReference type="FunFam" id="1.25.40.10:FF:000090">
    <property type="entry name" value="Pentatricopeptide repeat-containing protein, chloroplastic"/>
    <property type="match status" value="1"/>
</dbReference>
<keyword evidence="2" id="KW-0328">Glycosyltransferase</keyword>
<keyword evidence="3" id="KW-0808">Transferase</keyword>
<keyword evidence="7" id="KW-1185">Reference proteome</keyword>
<evidence type="ECO:0000256" key="2">
    <source>
        <dbReference type="ARBA" id="ARBA00022676"/>
    </source>
</evidence>
<evidence type="ECO:0000256" key="4">
    <source>
        <dbReference type="ARBA" id="ARBA00022737"/>
    </source>
</evidence>
<reference evidence="6 7" key="1">
    <citation type="submission" date="2024-05" db="EMBL/GenBank/DDBJ databases">
        <title>Haplotype-resolved chromosome-level genome assembly of Huyou (Citrus changshanensis).</title>
        <authorList>
            <person name="Miao C."/>
            <person name="Chen W."/>
            <person name="Wu Y."/>
            <person name="Wang L."/>
            <person name="Zhao S."/>
            <person name="Grierson D."/>
            <person name="Xu C."/>
            <person name="Chen K."/>
        </authorList>
    </citation>
    <scope>NUCLEOTIDE SEQUENCE [LARGE SCALE GENOMIC DNA]</scope>
    <source>
        <strain evidence="6">01-14</strain>
        <tissue evidence="6">Leaf</tissue>
    </source>
</reference>
<dbReference type="Gene3D" id="3.40.50.2000">
    <property type="entry name" value="Glycogen Phosphorylase B"/>
    <property type="match status" value="2"/>
</dbReference>
<dbReference type="Pfam" id="PF20431">
    <property type="entry name" value="E_motif"/>
    <property type="match status" value="1"/>
</dbReference>
<evidence type="ECO:0000256" key="5">
    <source>
        <dbReference type="PROSITE-ProRule" id="PRU00708"/>
    </source>
</evidence>
<dbReference type="InterPro" id="IPR002213">
    <property type="entry name" value="UDP_glucos_trans"/>
</dbReference>
<dbReference type="GO" id="GO:0009451">
    <property type="term" value="P:RNA modification"/>
    <property type="evidence" value="ECO:0007669"/>
    <property type="project" value="InterPro"/>
</dbReference>
<evidence type="ECO:0000313" key="7">
    <source>
        <dbReference type="Proteomes" id="UP001428341"/>
    </source>
</evidence>
<evidence type="ECO:0000256" key="3">
    <source>
        <dbReference type="ARBA" id="ARBA00022679"/>
    </source>
</evidence>
<dbReference type="FunFam" id="1.25.40.10:FF:000427">
    <property type="entry name" value="Pentatricopeptide repeat-containing protein chloroplastic"/>
    <property type="match status" value="1"/>
</dbReference>
<gene>
    <name evidence="6" type="ORF">WN944_024844</name>
</gene>
<dbReference type="PROSITE" id="PS51375">
    <property type="entry name" value="PPR"/>
    <property type="match status" value="5"/>
</dbReference>
<organism evidence="6 7">
    <name type="scientific">Citrus x changshan-huyou</name>
    <dbReference type="NCBI Taxonomy" id="2935761"/>
    <lineage>
        <taxon>Eukaryota</taxon>
        <taxon>Viridiplantae</taxon>
        <taxon>Streptophyta</taxon>
        <taxon>Embryophyta</taxon>
        <taxon>Tracheophyta</taxon>
        <taxon>Spermatophyta</taxon>
        <taxon>Magnoliopsida</taxon>
        <taxon>eudicotyledons</taxon>
        <taxon>Gunneridae</taxon>
        <taxon>Pentapetalae</taxon>
        <taxon>rosids</taxon>
        <taxon>malvids</taxon>
        <taxon>Sapindales</taxon>
        <taxon>Rutaceae</taxon>
        <taxon>Aurantioideae</taxon>
        <taxon>Citrus</taxon>
    </lineage>
</organism>
<dbReference type="EMBL" id="JBCGBO010000024">
    <property type="protein sequence ID" value="KAK9181705.1"/>
    <property type="molecule type" value="Genomic_DNA"/>
</dbReference>
<dbReference type="PANTHER" id="PTHR47926:SF440">
    <property type="entry name" value="REPEAT-CONTAINING PROTEIN, PUTATIVE-RELATED"/>
    <property type="match status" value="1"/>
</dbReference>
<dbReference type="InterPro" id="IPR046848">
    <property type="entry name" value="E_motif"/>
</dbReference>
<feature type="repeat" description="PPR" evidence="5">
    <location>
        <begin position="883"/>
        <end position="913"/>
    </location>
</feature>
<dbReference type="FunFam" id="1.25.40.10:FF:000348">
    <property type="entry name" value="Pentatricopeptide repeat-containing protein chloroplastic"/>
    <property type="match status" value="1"/>
</dbReference>